<organism evidence="10">
    <name type="scientific">mine drainage metagenome</name>
    <dbReference type="NCBI Taxonomy" id="410659"/>
    <lineage>
        <taxon>unclassified sequences</taxon>
        <taxon>metagenomes</taxon>
        <taxon>ecological metagenomes</taxon>
    </lineage>
</organism>
<evidence type="ECO:0000256" key="3">
    <source>
        <dbReference type="ARBA" id="ARBA00022475"/>
    </source>
</evidence>
<evidence type="ECO:0000256" key="4">
    <source>
        <dbReference type="ARBA" id="ARBA00022519"/>
    </source>
</evidence>
<keyword evidence="7 9" id="KW-1133">Transmembrane helix</keyword>
<dbReference type="AlphaFoldDB" id="T0YDN3"/>
<protein>
    <submittedName>
        <fullName evidence="10">Biopolymer transport protein ExbD/TolR</fullName>
    </submittedName>
</protein>
<sequence length="145" mass="15872">MAMNVGGDSGDEPSVMATINTTPLVDVMLVLLIIFLITIPVITQHVKVKLPHANNTPTVTKPHEITISVTRNGSTYWGTELVSSGRLLQKIMQVAVEVPQPAVKIRGDRNADYRYIGHVLYELQRGGMVKVDFISEPTANDIGVH</sequence>
<keyword evidence="3" id="KW-1003">Cell membrane</keyword>
<dbReference type="EMBL" id="AUZX01015093">
    <property type="protein sequence ID" value="EQD29922.1"/>
    <property type="molecule type" value="Genomic_DNA"/>
</dbReference>
<gene>
    <name evidence="10" type="ORF">B1A_20452</name>
</gene>
<dbReference type="PANTHER" id="PTHR30558:SF12">
    <property type="entry name" value="BIOPOLYMER TRANSPORT PROTEIN EXBD"/>
    <property type="match status" value="1"/>
</dbReference>
<evidence type="ECO:0000256" key="1">
    <source>
        <dbReference type="ARBA" id="ARBA00004377"/>
    </source>
</evidence>
<accession>T0YDN3</accession>
<evidence type="ECO:0000313" key="10">
    <source>
        <dbReference type="EMBL" id="EQD29922.1"/>
    </source>
</evidence>
<reference evidence="10" key="2">
    <citation type="journal article" date="2014" name="ISME J.">
        <title>Microbial stratification in low pH oxic and suboxic macroscopic growths along an acid mine drainage.</title>
        <authorList>
            <person name="Mendez-Garcia C."/>
            <person name="Mesa V."/>
            <person name="Sprenger R.R."/>
            <person name="Richter M."/>
            <person name="Diez M.S."/>
            <person name="Solano J."/>
            <person name="Bargiela R."/>
            <person name="Golyshina O.V."/>
            <person name="Manteca A."/>
            <person name="Ramos J.L."/>
            <person name="Gallego J.R."/>
            <person name="Llorente I."/>
            <person name="Martins Dos Santos V.A."/>
            <person name="Jensen O.N."/>
            <person name="Pelaez A.I."/>
            <person name="Sanchez J."/>
            <person name="Ferrer M."/>
        </authorList>
    </citation>
    <scope>NUCLEOTIDE SEQUENCE</scope>
</reference>
<evidence type="ECO:0000256" key="8">
    <source>
        <dbReference type="ARBA" id="ARBA00023136"/>
    </source>
</evidence>
<proteinExistence type="predicted"/>
<dbReference type="Gene3D" id="3.30.420.270">
    <property type="match status" value="1"/>
</dbReference>
<dbReference type="PANTHER" id="PTHR30558">
    <property type="entry name" value="EXBD MEMBRANE COMPONENT OF PMF-DRIVEN MACROMOLECULE IMPORT SYSTEM"/>
    <property type="match status" value="1"/>
</dbReference>
<keyword evidence="5 9" id="KW-0812">Transmembrane</keyword>
<reference evidence="10" key="1">
    <citation type="submission" date="2013-08" db="EMBL/GenBank/DDBJ databases">
        <authorList>
            <person name="Mendez C."/>
            <person name="Richter M."/>
            <person name="Ferrer M."/>
            <person name="Sanchez J."/>
        </authorList>
    </citation>
    <scope>NUCLEOTIDE SEQUENCE</scope>
</reference>
<evidence type="ECO:0000256" key="7">
    <source>
        <dbReference type="ARBA" id="ARBA00022989"/>
    </source>
</evidence>
<comment type="caution">
    <text evidence="10">The sequence shown here is derived from an EMBL/GenBank/DDBJ whole genome shotgun (WGS) entry which is preliminary data.</text>
</comment>
<keyword evidence="4" id="KW-0997">Cell inner membrane</keyword>
<dbReference type="GO" id="GO:0015031">
    <property type="term" value="P:protein transport"/>
    <property type="evidence" value="ECO:0007669"/>
    <property type="project" value="UniProtKB-KW"/>
</dbReference>
<dbReference type="GO" id="GO:0005886">
    <property type="term" value="C:plasma membrane"/>
    <property type="evidence" value="ECO:0007669"/>
    <property type="project" value="UniProtKB-SubCell"/>
</dbReference>
<dbReference type="GO" id="GO:0022857">
    <property type="term" value="F:transmembrane transporter activity"/>
    <property type="evidence" value="ECO:0007669"/>
    <property type="project" value="InterPro"/>
</dbReference>
<evidence type="ECO:0000256" key="5">
    <source>
        <dbReference type="ARBA" id="ARBA00022692"/>
    </source>
</evidence>
<comment type="subcellular location">
    <subcellularLocation>
        <location evidence="1">Cell inner membrane</location>
        <topology evidence="1">Single-pass membrane protein</topology>
    </subcellularLocation>
</comment>
<keyword evidence="2" id="KW-0813">Transport</keyword>
<feature type="transmembrane region" description="Helical" evidence="9">
    <location>
        <begin position="24"/>
        <end position="42"/>
    </location>
</feature>
<name>T0YDN3_9ZZZZ</name>
<keyword evidence="6" id="KW-0653">Protein transport</keyword>
<dbReference type="InterPro" id="IPR003400">
    <property type="entry name" value="ExbD"/>
</dbReference>
<evidence type="ECO:0000256" key="9">
    <source>
        <dbReference type="SAM" id="Phobius"/>
    </source>
</evidence>
<evidence type="ECO:0000256" key="6">
    <source>
        <dbReference type="ARBA" id="ARBA00022927"/>
    </source>
</evidence>
<dbReference type="Pfam" id="PF02472">
    <property type="entry name" value="ExbD"/>
    <property type="match status" value="1"/>
</dbReference>
<keyword evidence="8 9" id="KW-0472">Membrane</keyword>
<evidence type="ECO:0000256" key="2">
    <source>
        <dbReference type="ARBA" id="ARBA00022448"/>
    </source>
</evidence>